<feature type="signal peptide" evidence="1">
    <location>
        <begin position="1"/>
        <end position="29"/>
    </location>
</feature>
<organism evidence="2 3">
    <name type="scientific">Catenulispora subtropica</name>
    <dbReference type="NCBI Taxonomy" id="450798"/>
    <lineage>
        <taxon>Bacteria</taxon>
        <taxon>Bacillati</taxon>
        <taxon>Actinomycetota</taxon>
        <taxon>Actinomycetes</taxon>
        <taxon>Catenulisporales</taxon>
        <taxon>Catenulisporaceae</taxon>
        <taxon>Catenulispora</taxon>
    </lineage>
</organism>
<accession>A0ABP5D232</accession>
<evidence type="ECO:0008006" key="4">
    <source>
        <dbReference type="Google" id="ProtNLM"/>
    </source>
</evidence>
<sequence length="113" mass="11326">MQFRSAVATLGTGLAATTMVVAGAGLAHASTLAFVSKTCIPQGAGVVDCVANVTGGTAPYTFHWSDDPWDDGNGSEGYCNAGHADTVTVTVVDATGATITGTINFFCKGGPPR</sequence>
<dbReference type="Proteomes" id="UP001499854">
    <property type="component" value="Unassembled WGS sequence"/>
</dbReference>
<name>A0ABP5D232_9ACTN</name>
<evidence type="ECO:0000256" key="1">
    <source>
        <dbReference type="SAM" id="SignalP"/>
    </source>
</evidence>
<gene>
    <name evidence="2" type="ORF">GCM10009838_34730</name>
</gene>
<reference evidence="3" key="1">
    <citation type="journal article" date="2019" name="Int. J. Syst. Evol. Microbiol.">
        <title>The Global Catalogue of Microorganisms (GCM) 10K type strain sequencing project: providing services to taxonomists for standard genome sequencing and annotation.</title>
        <authorList>
            <consortium name="The Broad Institute Genomics Platform"/>
            <consortium name="The Broad Institute Genome Sequencing Center for Infectious Disease"/>
            <person name="Wu L."/>
            <person name="Ma J."/>
        </authorList>
    </citation>
    <scope>NUCLEOTIDE SEQUENCE [LARGE SCALE GENOMIC DNA]</scope>
    <source>
        <strain evidence="3">JCM 16013</strain>
    </source>
</reference>
<feature type="chain" id="PRO_5046806246" description="Ig-like domain-containing protein" evidence="1">
    <location>
        <begin position="30"/>
        <end position="113"/>
    </location>
</feature>
<protein>
    <recommendedName>
        <fullName evidence="4">Ig-like domain-containing protein</fullName>
    </recommendedName>
</protein>
<dbReference type="RefSeq" id="WP_344658073.1">
    <property type="nucleotide sequence ID" value="NZ_BAAAQM010000018.1"/>
</dbReference>
<evidence type="ECO:0000313" key="2">
    <source>
        <dbReference type="EMBL" id="GAA1972257.1"/>
    </source>
</evidence>
<proteinExistence type="predicted"/>
<dbReference type="EMBL" id="BAAAQM010000018">
    <property type="protein sequence ID" value="GAA1972257.1"/>
    <property type="molecule type" value="Genomic_DNA"/>
</dbReference>
<evidence type="ECO:0000313" key="3">
    <source>
        <dbReference type="Proteomes" id="UP001499854"/>
    </source>
</evidence>
<keyword evidence="1" id="KW-0732">Signal</keyword>
<keyword evidence="3" id="KW-1185">Reference proteome</keyword>
<comment type="caution">
    <text evidence="2">The sequence shown here is derived from an EMBL/GenBank/DDBJ whole genome shotgun (WGS) entry which is preliminary data.</text>
</comment>